<keyword evidence="1" id="KW-0472">Membrane</keyword>
<evidence type="ECO:0000313" key="2">
    <source>
        <dbReference type="EMBL" id="QHQ59813.1"/>
    </source>
</evidence>
<reference evidence="2 3" key="1">
    <citation type="submission" date="2020-01" db="EMBL/GenBank/DDBJ databases">
        <title>Genome analysis of Anaerocolumna sp. CBA3638.</title>
        <authorList>
            <person name="Kim J."/>
            <person name="Roh S.W."/>
        </authorList>
    </citation>
    <scope>NUCLEOTIDE SEQUENCE [LARGE SCALE GENOMIC DNA]</scope>
    <source>
        <strain evidence="2 3">CBA3638</strain>
    </source>
</reference>
<dbReference type="SUPFAM" id="SSF50494">
    <property type="entry name" value="Trypsin-like serine proteases"/>
    <property type="match status" value="1"/>
</dbReference>
<dbReference type="InterPro" id="IPR009003">
    <property type="entry name" value="Peptidase_S1_PA"/>
</dbReference>
<dbReference type="Pfam" id="PF13365">
    <property type="entry name" value="Trypsin_2"/>
    <property type="match status" value="1"/>
</dbReference>
<accession>A0A6P1THB0</accession>
<gene>
    <name evidence="2" type="ORF">Ana3638_02495</name>
</gene>
<name>A0A6P1THB0_9FIRM</name>
<dbReference type="Gene3D" id="2.40.10.120">
    <property type="match status" value="1"/>
</dbReference>
<keyword evidence="1" id="KW-0812">Transmembrane</keyword>
<feature type="transmembrane region" description="Helical" evidence="1">
    <location>
        <begin position="6"/>
        <end position="26"/>
    </location>
</feature>
<dbReference type="AlphaFoldDB" id="A0A6P1THB0"/>
<dbReference type="RefSeq" id="WP_161836649.1">
    <property type="nucleotide sequence ID" value="NZ_CP048000.1"/>
</dbReference>
<sequence>MKYKKIIGSITVLFLVMGLLIAYSFIYDYLCKTRVYSDISQKISDEVLSANLQIVQCKTEVDSVRYSAGFGAVVFQKVDNRYYVLTAYHAVNSLENTILRVLDYNAKIHFPLKEYYERLPVATVEYYDEKYDLAILSFQSGENISVLKIADSSPNYKERIVCISKPYSERSTLITYGKVISKKPVEVIFDDGSKTNCIIKHSAYADSGSSGSVVLNENCEIAGITIGGGKDIFRNFKSGYAMPSEQINIFLSEWKNNYTNSN</sequence>
<dbReference type="KEGG" id="anr:Ana3638_02495"/>
<evidence type="ECO:0008006" key="4">
    <source>
        <dbReference type="Google" id="ProtNLM"/>
    </source>
</evidence>
<protein>
    <recommendedName>
        <fullName evidence="4">Serine protease</fullName>
    </recommendedName>
</protein>
<evidence type="ECO:0000256" key="1">
    <source>
        <dbReference type="SAM" id="Phobius"/>
    </source>
</evidence>
<proteinExistence type="predicted"/>
<organism evidence="2 3">
    <name type="scientific">Anaerocolumna sedimenticola</name>
    <dbReference type="NCBI Taxonomy" id="2696063"/>
    <lineage>
        <taxon>Bacteria</taxon>
        <taxon>Bacillati</taxon>
        <taxon>Bacillota</taxon>
        <taxon>Clostridia</taxon>
        <taxon>Lachnospirales</taxon>
        <taxon>Lachnospiraceae</taxon>
        <taxon>Anaerocolumna</taxon>
    </lineage>
</organism>
<dbReference type="EMBL" id="CP048000">
    <property type="protein sequence ID" value="QHQ59813.1"/>
    <property type="molecule type" value="Genomic_DNA"/>
</dbReference>
<dbReference type="Proteomes" id="UP000464314">
    <property type="component" value="Chromosome"/>
</dbReference>
<keyword evidence="3" id="KW-1185">Reference proteome</keyword>
<keyword evidence="1" id="KW-1133">Transmembrane helix</keyword>
<evidence type="ECO:0000313" key="3">
    <source>
        <dbReference type="Proteomes" id="UP000464314"/>
    </source>
</evidence>